<feature type="transmembrane region" description="Helical" evidence="6">
    <location>
        <begin position="384"/>
        <end position="406"/>
    </location>
</feature>
<keyword evidence="2" id="KW-1003">Cell membrane</keyword>
<organism evidence="8 9">
    <name type="scientific">Gemelliphila asaccharolytica</name>
    <dbReference type="NCBI Taxonomy" id="502393"/>
    <lineage>
        <taxon>Bacteria</taxon>
        <taxon>Bacillati</taxon>
        <taxon>Bacillota</taxon>
        <taxon>Bacilli</taxon>
        <taxon>Bacillales</taxon>
        <taxon>Gemellaceae</taxon>
        <taxon>Gemelliphila</taxon>
    </lineage>
</organism>
<evidence type="ECO:0000259" key="7">
    <source>
        <dbReference type="Pfam" id="PF03772"/>
    </source>
</evidence>
<sequence>MLIFLISLISLISSLLLINIKISFLLSIIFLILIYLNKRYISVKNFLIFFLIFLIFFIRTDFSINNNVSKLKNTDLTEKNIVLVDKIDINGDYLKTIGYINDEKVNINYKLRSKDEKEYFLQKFKGGEILADVEIGDIKKKQNFYSFDYKKYCNQNNIFKNVTIKNIKKISLDVKEYKNKIKAFRLKLIKDIEKNIKLNKKGYFETLIFGEKSNLFFEEKQNFSNLGISHLLAISGLHIATFLSIIYFFCSKLKIREDIYKKIVFISLPLYMLLTGLAPSVLRAGIMILIYILLVDKNIKALDSLLITFSLMLLYNPLYLYNIGFQLSFLVTFSLLMSYEFINSNDKYFLKLLKISLISTLSSLPILIYNFYFFSYMALFSNLIFVPLFTMTLFPVIIVSYISFLLSHFLFNTIFVPILNFIFLIFDNIGFLFNKFLFIIKVGHTSENTILLIFILVIFSMIFFNKRYFKISFINIFIIFFIIFYSANHGENKLEKIKIANNDILYAKNNNTTLLVNTSDNYKDFYNDFRKKENSYDIMNEYNLLYNYEGIKKIDYLILTSEKKKDIGYSKNLIAENMVKKVFVIEKIKNATIIKEIEEIANLNNINVEIIKNNKNYNIKGIILNNNDNSFKVKIQDKEEEISKEY</sequence>
<dbReference type="EMBL" id="LSDB01000001">
    <property type="protein sequence ID" value="KXB58975.1"/>
    <property type="molecule type" value="Genomic_DNA"/>
</dbReference>
<keyword evidence="9" id="KW-1185">Reference proteome</keyword>
<evidence type="ECO:0000313" key="8">
    <source>
        <dbReference type="EMBL" id="KXB58975.1"/>
    </source>
</evidence>
<dbReference type="RefSeq" id="WP_066128324.1">
    <property type="nucleotide sequence ID" value="NZ_KQ959854.1"/>
</dbReference>
<dbReference type="InterPro" id="IPR004477">
    <property type="entry name" value="ComEC_N"/>
</dbReference>
<evidence type="ECO:0000313" key="9">
    <source>
        <dbReference type="Proteomes" id="UP000070467"/>
    </source>
</evidence>
<feature type="domain" description="ComEC/Rec2-related protein" evidence="7">
    <location>
        <begin position="207"/>
        <end position="464"/>
    </location>
</feature>
<comment type="subcellular location">
    <subcellularLocation>
        <location evidence="1">Cell membrane</location>
        <topology evidence="1">Multi-pass membrane protein</topology>
    </subcellularLocation>
</comment>
<feature type="transmembrane region" description="Helical" evidence="6">
    <location>
        <begin position="46"/>
        <end position="64"/>
    </location>
</feature>
<feature type="transmembrane region" description="Helical" evidence="6">
    <location>
        <begin position="270"/>
        <end position="294"/>
    </location>
</feature>
<gene>
    <name evidence="8" type="ORF">HMPREF1871_00042</name>
</gene>
<feature type="transmembrane region" description="Helical" evidence="6">
    <location>
        <begin position="314"/>
        <end position="336"/>
    </location>
</feature>
<dbReference type="NCBIfam" id="TIGR00360">
    <property type="entry name" value="ComEC_N-term"/>
    <property type="match status" value="1"/>
</dbReference>
<evidence type="ECO:0000256" key="2">
    <source>
        <dbReference type="ARBA" id="ARBA00022475"/>
    </source>
</evidence>
<feature type="transmembrane region" description="Helical" evidence="6">
    <location>
        <begin position="446"/>
        <end position="464"/>
    </location>
</feature>
<feature type="transmembrane region" description="Helical" evidence="6">
    <location>
        <begin position="228"/>
        <end position="249"/>
    </location>
</feature>
<proteinExistence type="predicted"/>
<evidence type="ECO:0000256" key="1">
    <source>
        <dbReference type="ARBA" id="ARBA00004651"/>
    </source>
</evidence>
<dbReference type="Pfam" id="PF03772">
    <property type="entry name" value="Competence"/>
    <property type="match status" value="1"/>
</dbReference>
<feature type="transmembrane region" description="Helical" evidence="6">
    <location>
        <begin position="418"/>
        <end position="440"/>
    </location>
</feature>
<dbReference type="PANTHER" id="PTHR30619">
    <property type="entry name" value="DNA INTERNALIZATION/COMPETENCE PROTEIN COMEC/REC2"/>
    <property type="match status" value="1"/>
</dbReference>
<keyword evidence="3 6" id="KW-0812">Transmembrane</keyword>
<evidence type="ECO:0000256" key="5">
    <source>
        <dbReference type="ARBA" id="ARBA00023136"/>
    </source>
</evidence>
<evidence type="ECO:0000256" key="3">
    <source>
        <dbReference type="ARBA" id="ARBA00022692"/>
    </source>
</evidence>
<reference evidence="8 9" key="1">
    <citation type="submission" date="2016-01" db="EMBL/GenBank/DDBJ databases">
        <authorList>
            <person name="Mitreva M."/>
            <person name="Pepin K.H."/>
            <person name="Mihindukulasuriya K.A."/>
            <person name="Fulton R."/>
            <person name="Fronick C."/>
            <person name="O'Laughlin M."/>
            <person name="Miner T."/>
            <person name="Herter B."/>
            <person name="Rosa B.A."/>
            <person name="Cordes M."/>
            <person name="Tomlinson C."/>
            <person name="Wollam A."/>
            <person name="Palsikar V.B."/>
            <person name="Mardis E.R."/>
            <person name="Wilson R.K."/>
        </authorList>
    </citation>
    <scope>NUCLEOTIDE SEQUENCE [LARGE SCALE GENOMIC DNA]</scope>
    <source>
        <strain evidence="8 9">KA00071</strain>
    </source>
</reference>
<evidence type="ECO:0000256" key="4">
    <source>
        <dbReference type="ARBA" id="ARBA00022989"/>
    </source>
</evidence>
<dbReference type="Proteomes" id="UP000070467">
    <property type="component" value="Unassembled WGS sequence"/>
</dbReference>
<keyword evidence="4 6" id="KW-1133">Transmembrane helix</keyword>
<comment type="caution">
    <text evidence="8">The sequence shown here is derived from an EMBL/GenBank/DDBJ whole genome shotgun (WGS) entry which is preliminary data.</text>
</comment>
<accession>A0ABR5TNG3</accession>
<feature type="transmembrane region" description="Helical" evidence="6">
    <location>
        <begin position="348"/>
        <end position="372"/>
    </location>
</feature>
<feature type="transmembrane region" description="Helical" evidence="6">
    <location>
        <begin position="471"/>
        <end position="487"/>
    </location>
</feature>
<evidence type="ECO:0000256" key="6">
    <source>
        <dbReference type="SAM" id="Phobius"/>
    </source>
</evidence>
<name>A0ABR5TNG3_9BACL</name>
<feature type="transmembrane region" description="Helical" evidence="6">
    <location>
        <begin position="6"/>
        <end position="34"/>
    </location>
</feature>
<dbReference type="PANTHER" id="PTHR30619:SF7">
    <property type="entry name" value="BETA-LACTAMASE DOMAIN PROTEIN"/>
    <property type="match status" value="1"/>
</dbReference>
<dbReference type="InterPro" id="IPR052159">
    <property type="entry name" value="Competence_DNA_uptake"/>
</dbReference>
<protein>
    <submittedName>
        <fullName evidence="8">ComEC/Rec2-like protein</fullName>
    </submittedName>
</protein>
<keyword evidence="5 6" id="KW-0472">Membrane</keyword>